<feature type="domain" description="NAD glycohydrolase translocation F5/8 type C" evidence="2">
    <location>
        <begin position="58"/>
        <end position="193"/>
    </location>
</feature>
<reference evidence="3" key="2">
    <citation type="submission" date="2021-04" db="EMBL/GenBank/DDBJ databases">
        <authorList>
            <person name="Gilroy R."/>
        </authorList>
    </citation>
    <scope>NUCLEOTIDE SEQUENCE</scope>
    <source>
        <strain evidence="3">ChiSxjej1B13-11762</strain>
    </source>
</reference>
<evidence type="ECO:0000313" key="3">
    <source>
        <dbReference type="EMBL" id="HIW83697.1"/>
    </source>
</evidence>
<dbReference type="EMBL" id="DXGF01000097">
    <property type="protein sequence ID" value="HIW83697.1"/>
    <property type="molecule type" value="Genomic_DNA"/>
</dbReference>
<accession>A0A9D1UDE1</accession>
<dbReference type="InterPro" id="IPR057561">
    <property type="entry name" value="NADase_transloc"/>
</dbReference>
<reference evidence="3" key="1">
    <citation type="journal article" date="2021" name="PeerJ">
        <title>Extensive microbial diversity within the chicken gut microbiome revealed by metagenomics and culture.</title>
        <authorList>
            <person name="Gilroy R."/>
            <person name="Ravi A."/>
            <person name="Getino M."/>
            <person name="Pursley I."/>
            <person name="Horton D.L."/>
            <person name="Alikhan N.F."/>
            <person name="Baker D."/>
            <person name="Gharbi K."/>
            <person name="Hall N."/>
            <person name="Watson M."/>
            <person name="Adriaenssens E.M."/>
            <person name="Foster-Nyarko E."/>
            <person name="Jarju S."/>
            <person name="Secka A."/>
            <person name="Antonio M."/>
            <person name="Oren A."/>
            <person name="Chaudhuri R.R."/>
            <person name="La Ragione R."/>
            <person name="Hildebrand F."/>
            <person name="Pallen M.J."/>
        </authorList>
    </citation>
    <scope>NUCLEOTIDE SEQUENCE</scope>
    <source>
        <strain evidence="3">ChiSxjej1B13-11762</strain>
    </source>
</reference>
<name>A0A9D1UDE1_9FIRM</name>
<feature type="non-terminal residue" evidence="3">
    <location>
        <position position="1"/>
    </location>
</feature>
<dbReference type="Pfam" id="PF25302">
    <property type="entry name" value="NADase_transloc"/>
    <property type="match status" value="1"/>
</dbReference>
<proteinExistence type="predicted"/>
<dbReference type="Gene3D" id="2.60.120.260">
    <property type="entry name" value="Galactose-binding domain-like"/>
    <property type="match status" value="1"/>
</dbReference>
<feature type="compositionally biased region" description="Acidic residues" evidence="1">
    <location>
        <begin position="1"/>
        <end position="25"/>
    </location>
</feature>
<evidence type="ECO:0000313" key="4">
    <source>
        <dbReference type="Proteomes" id="UP000824263"/>
    </source>
</evidence>
<feature type="compositionally biased region" description="Low complexity" evidence="1">
    <location>
        <begin position="26"/>
        <end position="35"/>
    </location>
</feature>
<comment type="caution">
    <text evidence="3">The sequence shown here is derived from an EMBL/GenBank/DDBJ whole genome shotgun (WGS) entry which is preliminary data.</text>
</comment>
<gene>
    <name evidence="3" type="ORF">H9873_05180</name>
</gene>
<evidence type="ECO:0000256" key="1">
    <source>
        <dbReference type="SAM" id="MobiDB-lite"/>
    </source>
</evidence>
<evidence type="ECO:0000259" key="2">
    <source>
        <dbReference type="Pfam" id="PF25302"/>
    </source>
</evidence>
<dbReference type="NCBIfam" id="NF047619">
    <property type="entry name" value="NADase_discoid"/>
    <property type="match status" value="1"/>
</dbReference>
<dbReference type="AlphaFoldDB" id="A0A9D1UDE1"/>
<dbReference type="InterPro" id="IPR008979">
    <property type="entry name" value="Galactose-bd-like_sf"/>
</dbReference>
<dbReference type="Proteomes" id="UP000824263">
    <property type="component" value="Unassembled WGS sequence"/>
</dbReference>
<protein>
    <recommendedName>
        <fullName evidence="2">NAD glycohydrolase translocation F5/8 type C domain-containing protein</fullName>
    </recommendedName>
</protein>
<dbReference type="SUPFAM" id="SSF49785">
    <property type="entry name" value="Galactose-binding domain-like"/>
    <property type="match status" value="1"/>
</dbReference>
<sequence>EQMEAEQEQKEEEQEAREEQEEQEMEQTAPPQETQDGIWTAYNTAAPASLGESYKLPVSQATATSVIDQEGHDNSADMVLDGRDETSWQEGVDGPGIGEGLTFSLDRNYEIEYLSFKLGNWRSDEFYYENHRPMTLKVIMGGQETLVDFPDEKTEQWVKIDGDCETSQIQIEIVEVYQGTSAVWDDTCIAEIGIYGEDID</sequence>
<organism evidence="3 4">
    <name type="scientific">Candidatus Dorea gallistercoris</name>
    <dbReference type="NCBI Taxonomy" id="2838542"/>
    <lineage>
        <taxon>Bacteria</taxon>
        <taxon>Bacillati</taxon>
        <taxon>Bacillota</taxon>
        <taxon>Clostridia</taxon>
        <taxon>Lachnospirales</taxon>
        <taxon>Lachnospiraceae</taxon>
        <taxon>Dorea</taxon>
    </lineage>
</organism>
<feature type="region of interest" description="Disordered" evidence="1">
    <location>
        <begin position="1"/>
        <end position="43"/>
    </location>
</feature>